<dbReference type="RefSeq" id="WP_167549802.1">
    <property type="nucleotide sequence ID" value="NZ_CP006664.1"/>
</dbReference>
<protein>
    <submittedName>
        <fullName evidence="1">Uncharacterized protein</fullName>
    </submittedName>
</protein>
<gene>
    <name evidence="1" type="ORF">ETEE_0111</name>
</gene>
<name>A0A076LEI6_9GAMM</name>
<dbReference type="AlphaFoldDB" id="A0A076LEI6"/>
<dbReference type="Proteomes" id="UP000028681">
    <property type="component" value="Chromosome"/>
</dbReference>
<accession>A0A076LEI6</accession>
<organism evidence="1 2">
    <name type="scientific">Edwardsiella anguillarum ET080813</name>
    <dbReference type="NCBI Taxonomy" id="667120"/>
    <lineage>
        <taxon>Bacteria</taxon>
        <taxon>Pseudomonadati</taxon>
        <taxon>Pseudomonadota</taxon>
        <taxon>Gammaproteobacteria</taxon>
        <taxon>Enterobacterales</taxon>
        <taxon>Hafniaceae</taxon>
        <taxon>Edwardsiella</taxon>
    </lineage>
</organism>
<evidence type="ECO:0000313" key="1">
    <source>
        <dbReference type="EMBL" id="AIJ06596.1"/>
    </source>
</evidence>
<dbReference type="KEGG" id="ete:ETEE_0111"/>
<sequence length="52" mass="5934">MKIKRWMLLASLLGGALFAYAVLYSADKVCEHQALFSDFCRRVDISPPYIPK</sequence>
<proteinExistence type="predicted"/>
<dbReference type="EMBL" id="CP006664">
    <property type="protein sequence ID" value="AIJ06596.1"/>
    <property type="molecule type" value="Genomic_DNA"/>
</dbReference>
<evidence type="ECO:0000313" key="2">
    <source>
        <dbReference type="Proteomes" id="UP000028681"/>
    </source>
</evidence>
<dbReference type="HOGENOM" id="CLU_190003_0_0_6"/>
<dbReference type="GeneID" id="51989043"/>
<reference evidence="1 2" key="1">
    <citation type="journal article" date="2012" name="PLoS ONE">
        <title>Edwardsiella comparative phylogenomics reveal the new intra/inter-species taxonomic relationships, virulence evolution and niche adaptation mechanisms.</title>
        <authorList>
            <person name="Yang M."/>
            <person name="Lv Y."/>
            <person name="Xiao J."/>
            <person name="Wu H."/>
            <person name="Zheng H."/>
            <person name="Liu Q."/>
            <person name="Zhang Y."/>
            <person name="Wang Q."/>
        </authorList>
    </citation>
    <scope>NUCLEOTIDE SEQUENCE [LARGE SCALE GENOMIC DNA]</scope>
    <source>
        <strain evidence="2">080813</strain>
    </source>
</reference>